<feature type="region of interest" description="Disordered" evidence="1">
    <location>
        <begin position="71"/>
        <end position="130"/>
    </location>
</feature>
<dbReference type="AlphaFoldDB" id="A0A5P1F0T7"/>
<protein>
    <submittedName>
        <fullName evidence="2">Uncharacterized protein</fullName>
    </submittedName>
</protein>
<dbReference type="Proteomes" id="UP000243459">
    <property type="component" value="Chromosome 5"/>
</dbReference>
<organism evidence="2 3">
    <name type="scientific">Asparagus officinalis</name>
    <name type="common">Garden asparagus</name>
    <dbReference type="NCBI Taxonomy" id="4686"/>
    <lineage>
        <taxon>Eukaryota</taxon>
        <taxon>Viridiplantae</taxon>
        <taxon>Streptophyta</taxon>
        <taxon>Embryophyta</taxon>
        <taxon>Tracheophyta</taxon>
        <taxon>Spermatophyta</taxon>
        <taxon>Magnoliopsida</taxon>
        <taxon>Liliopsida</taxon>
        <taxon>Asparagales</taxon>
        <taxon>Asparagaceae</taxon>
        <taxon>Asparagoideae</taxon>
        <taxon>Asparagus</taxon>
    </lineage>
</organism>
<evidence type="ECO:0000313" key="2">
    <source>
        <dbReference type="EMBL" id="ONK70331.1"/>
    </source>
</evidence>
<dbReference type="Gramene" id="ONK70331">
    <property type="protein sequence ID" value="ONK70331"/>
    <property type="gene ID" value="A4U43_C05F32630"/>
</dbReference>
<feature type="compositionally biased region" description="Basic and acidic residues" evidence="1">
    <location>
        <begin position="106"/>
        <end position="121"/>
    </location>
</feature>
<name>A0A5P1F0T7_ASPOF</name>
<sequence>MEAVASAPVAVDEESGPYRGSAIVNGASGRRDPRGNKGSWIARSTLPRRRASDARVFFSRRTARLISRDEVDGRGRGRRRRARRRRRLGEEGERRWAEGMNGSAMKSDRRFWLDLNQRPEGDSSDAEDSL</sequence>
<feature type="compositionally biased region" description="Basic and acidic residues" evidence="1">
    <location>
        <begin position="88"/>
        <end position="97"/>
    </location>
</feature>
<feature type="compositionally biased region" description="Basic residues" evidence="1">
    <location>
        <begin position="76"/>
        <end position="87"/>
    </location>
</feature>
<proteinExistence type="predicted"/>
<feature type="region of interest" description="Disordered" evidence="1">
    <location>
        <begin position="1"/>
        <end position="43"/>
    </location>
</feature>
<evidence type="ECO:0000313" key="3">
    <source>
        <dbReference type="Proteomes" id="UP000243459"/>
    </source>
</evidence>
<keyword evidence="3" id="KW-1185">Reference proteome</keyword>
<gene>
    <name evidence="2" type="ORF">A4U43_C05F32630</name>
</gene>
<evidence type="ECO:0000256" key="1">
    <source>
        <dbReference type="SAM" id="MobiDB-lite"/>
    </source>
</evidence>
<accession>A0A5P1F0T7</accession>
<dbReference type="EMBL" id="CM007385">
    <property type="protein sequence ID" value="ONK70331.1"/>
    <property type="molecule type" value="Genomic_DNA"/>
</dbReference>
<reference evidence="3" key="1">
    <citation type="journal article" date="2017" name="Nat. Commun.">
        <title>The asparagus genome sheds light on the origin and evolution of a young Y chromosome.</title>
        <authorList>
            <person name="Harkess A."/>
            <person name="Zhou J."/>
            <person name="Xu C."/>
            <person name="Bowers J.E."/>
            <person name="Van der Hulst R."/>
            <person name="Ayyampalayam S."/>
            <person name="Mercati F."/>
            <person name="Riccardi P."/>
            <person name="McKain M.R."/>
            <person name="Kakrana A."/>
            <person name="Tang H."/>
            <person name="Ray J."/>
            <person name="Groenendijk J."/>
            <person name="Arikit S."/>
            <person name="Mathioni S.M."/>
            <person name="Nakano M."/>
            <person name="Shan H."/>
            <person name="Telgmann-Rauber A."/>
            <person name="Kanno A."/>
            <person name="Yue Z."/>
            <person name="Chen H."/>
            <person name="Li W."/>
            <person name="Chen Y."/>
            <person name="Xu X."/>
            <person name="Zhang Y."/>
            <person name="Luo S."/>
            <person name="Chen H."/>
            <person name="Gao J."/>
            <person name="Mao Z."/>
            <person name="Pires J.C."/>
            <person name="Luo M."/>
            <person name="Kudrna D."/>
            <person name="Wing R.A."/>
            <person name="Meyers B.C."/>
            <person name="Yi K."/>
            <person name="Kong H."/>
            <person name="Lavrijsen P."/>
            <person name="Sunseri F."/>
            <person name="Falavigna A."/>
            <person name="Ye Y."/>
            <person name="Leebens-Mack J.H."/>
            <person name="Chen G."/>
        </authorList>
    </citation>
    <scope>NUCLEOTIDE SEQUENCE [LARGE SCALE GENOMIC DNA]</scope>
    <source>
        <strain evidence="3">cv. DH0086</strain>
    </source>
</reference>